<dbReference type="OrthoDB" id="5348860at2"/>
<dbReference type="Pfam" id="PF04170">
    <property type="entry name" value="NlpE"/>
    <property type="match status" value="1"/>
</dbReference>
<evidence type="ECO:0000313" key="3">
    <source>
        <dbReference type="EMBL" id="RYJ37619.1"/>
    </source>
</evidence>
<sequence>MKKIVILAFATVIVTSCNSKNSKDENSTVLTDTIVNNEKEDTVESISVYEGILPCADCEGIKTILKIDVVANKFQLSTTYQGKQPEKSFTEKGNINTEKGLEKDPDGTIFILNWDKPEKDQTYYGYYSKNPEKLYLLDRNKKVIKSKLDYFLELNE</sequence>
<comment type="caution">
    <text evidence="3">The sequence shown here is derived from an EMBL/GenBank/DDBJ whole genome shotgun (WGS) entry which is preliminary data.</text>
</comment>
<dbReference type="Proteomes" id="UP000290433">
    <property type="component" value="Unassembled WGS sequence"/>
</dbReference>
<organism evidence="3 4">
    <name type="scientific">Flavobacterium anhuiense</name>
    <dbReference type="NCBI Taxonomy" id="459526"/>
    <lineage>
        <taxon>Bacteria</taxon>
        <taxon>Pseudomonadati</taxon>
        <taxon>Bacteroidota</taxon>
        <taxon>Flavobacteriia</taxon>
        <taxon>Flavobacteriales</taxon>
        <taxon>Flavobacteriaceae</taxon>
        <taxon>Flavobacterium</taxon>
    </lineage>
</organism>
<dbReference type="InterPro" id="IPR012640">
    <property type="entry name" value="Membr_lipoprot_lipid_attach_CS"/>
</dbReference>
<dbReference type="InterPro" id="IPR007298">
    <property type="entry name" value="Cu-R_lipoprotein_NlpE"/>
</dbReference>
<accession>A0A444VVG0</accession>
<dbReference type="PROSITE" id="PS51257">
    <property type="entry name" value="PROKAR_LIPOPROTEIN"/>
    <property type="match status" value="1"/>
</dbReference>
<name>A0A444VVG0_9FLAO</name>
<evidence type="ECO:0000256" key="1">
    <source>
        <dbReference type="ARBA" id="ARBA00017922"/>
    </source>
</evidence>
<keyword evidence="2" id="KW-0732">Signal</keyword>
<dbReference type="EMBL" id="JUIV01000014">
    <property type="protein sequence ID" value="RYJ37619.1"/>
    <property type="molecule type" value="Genomic_DNA"/>
</dbReference>
<dbReference type="AlphaFoldDB" id="A0A444VVG0"/>
<dbReference type="RefSeq" id="WP_129748181.1">
    <property type="nucleotide sequence ID" value="NZ_JUIV01000014.1"/>
</dbReference>
<dbReference type="Gene3D" id="2.40.128.640">
    <property type="match status" value="1"/>
</dbReference>
<protein>
    <recommendedName>
        <fullName evidence="1">Type IV secretion system putative lipoprotein virB7</fullName>
    </recommendedName>
</protein>
<dbReference type="Pfam" id="PF08139">
    <property type="entry name" value="LPAM_1"/>
    <property type="match status" value="1"/>
</dbReference>
<reference evidence="3 4" key="1">
    <citation type="submission" date="2014-12" db="EMBL/GenBank/DDBJ databases">
        <title>Genome sequence of Flavobacterium anhuiense RCM74.</title>
        <authorList>
            <person name="Kim J.F."/>
            <person name="Song J.Y."/>
            <person name="Kwak M.-J."/>
            <person name="Lee S.-W."/>
        </authorList>
    </citation>
    <scope>NUCLEOTIDE SEQUENCE [LARGE SCALE GENOMIC DNA]</scope>
    <source>
        <strain evidence="3 4">RCM74</strain>
    </source>
</reference>
<evidence type="ECO:0000256" key="2">
    <source>
        <dbReference type="ARBA" id="ARBA00022729"/>
    </source>
</evidence>
<keyword evidence="3" id="KW-0449">Lipoprotein</keyword>
<proteinExistence type="predicted"/>
<evidence type="ECO:0000313" key="4">
    <source>
        <dbReference type="Proteomes" id="UP000290433"/>
    </source>
</evidence>
<gene>
    <name evidence="3" type="ORF">NU08_3393</name>
</gene>